<gene>
    <name evidence="2" type="ORF">ILEXP_LOCUS4241</name>
</gene>
<proteinExistence type="predicted"/>
<name>A0ABC8R3N2_9AQUA</name>
<feature type="transmembrane region" description="Helical" evidence="1">
    <location>
        <begin position="21"/>
        <end position="42"/>
    </location>
</feature>
<accession>A0ABC8R3N2</accession>
<keyword evidence="1" id="KW-1133">Transmembrane helix</keyword>
<keyword evidence="1" id="KW-0472">Membrane</keyword>
<protein>
    <submittedName>
        <fullName evidence="2">Uncharacterized protein</fullName>
    </submittedName>
</protein>
<evidence type="ECO:0000313" key="2">
    <source>
        <dbReference type="EMBL" id="CAK9137218.1"/>
    </source>
</evidence>
<comment type="caution">
    <text evidence="2">The sequence shown here is derived from an EMBL/GenBank/DDBJ whole genome shotgun (WGS) entry which is preliminary data.</text>
</comment>
<keyword evidence="3" id="KW-1185">Reference proteome</keyword>
<reference evidence="2 3" key="1">
    <citation type="submission" date="2024-02" db="EMBL/GenBank/DDBJ databases">
        <authorList>
            <person name="Vignale AGUSTIN F."/>
            <person name="Sosa J E."/>
            <person name="Modenutti C."/>
        </authorList>
    </citation>
    <scope>NUCLEOTIDE SEQUENCE [LARGE SCALE GENOMIC DNA]</scope>
</reference>
<organism evidence="2 3">
    <name type="scientific">Ilex paraguariensis</name>
    <name type="common">yerba mate</name>
    <dbReference type="NCBI Taxonomy" id="185542"/>
    <lineage>
        <taxon>Eukaryota</taxon>
        <taxon>Viridiplantae</taxon>
        <taxon>Streptophyta</taxon>
        <taxon>Embryophyta</taxon>
        <taxon>Tracheophyta</taxon>
        <taxon>Spermatophyta</taxon>
        <taxon>Magnoliopsida</taxon>
        <taxon>eudicotyledons</taxon>
        <taxon>Gunneridae</taxon>
        <taxon>Pentapetalae</taxon>
        <taxon>asterids</taxon>
        <taxon>campanulids</taxon>
        <taxon>Aquifoliales</taxon>
        <taxon>Aquifoliaceae</taxon>
        <taxon>Ilex</taxon>
    </lineage>
</organism>
<sequence length="116" mass="12969">MPKVVQCPSPAMWYSQRVFEMKFLGGGFGITLSGIGLMRLLLPTLGAVVTKGLVMSHTFGVLLSSWRWIELGRLPWLIGLVGELYESVYATFGRESKAPMFASDILVTFLWNLIRD</sequence>
<keyword evidence="1" id="KW-0812">Transmembrane</keyword>
<dbReference type="Proteomes" id="UP001642360">
    <property type="component" value="Unassembled WGS sequence"/>
</dbReference>
<evidence type="ECO:0000256" key="1">
    <source>
        <dbReference type="SAM" id="Phobius"/>
    </source>
</evidence>
<dbReference type="AlphaFoldDB" id="A0ABC8R3N2"/>
<evidence type="ECO:0000313" key="3">
    <source>
        <dbReference type="Proteomes" id="UP001642360"/>
    </source>
</evidence>
<dbReference type="EMBL" id="CAUOFW020000809">
    <property type="protein sequence ID" value="CAK9137218.1"/>
    <property type="molecule type" value="Genomic_DNA"/>
</dbReference>